<dbReference type="InterPro" id="IPR010105">
    <property type="entry name" value="TonB_sidphr_rcpt"/>
</dbReference>
<dbReference type="PANTHER" id="PTHR32552:SF68">
    <property type="entry name" value="FERRICHROME OUTER MEMBRANE TRANSPORTER_PHAGE RECEPTOR"/>
    <property type="match status" value="1"/>
</dbReference>
<evidence type="ECO:0000256" key="11">
    <source>
        <dbReference type="ARBA" id="ARBA00023136"/>
    </source>
</evidence>
<comment type="subcellular location">
    <subcellularLocation>
        <location evidence="1 14">Cell outer membrane</location>
        <topology evidence="1 14">Multi-pass membrane protein</topology>
    </subcellularLocation>
</comment>
<evidence type="ECO:0000313" key="20">
    <source>
        <dbReference type="Proteomes" id="UP000425817"/>
    </source>
</evidence>
<dbReference type="EMBL" id="CP046622">
    <property type="protein sequence ID" value="QGW83556.1"/>
    <property type="molecule type" value="Genomic_DNA"/>
</dbReference>
<dbReference type="InterPro" id="IPR036942">
    <property type="entry name" value="Beta-barrel_TonB_sf"/>
</dbReference>
<dbReference type="PROSITE" id="PS52016">
    <property type="entry name" value="TONB_DEPENDENT_REC_3"/>
    <property type="match status" value="1"/>
</dbReference>
<evidence type="ECO:0000256" key="1">
    <source>
        <dbReference type="ARBA" id="ARBA00004571"/>
    </source>
</evidence>
<evidence type="ECO:0000256" key="9">
    <source>
        <dbReference type="ARBA" id="ARBA00023065"/>
    </source>
</evidence>
<dbReference type="GO" id="GO:0009279">
    <property type="term" value="C:cell outer membrane"/>
    <property type="evidence" value="ECO:0007669"/>
    <property type="project" value="UniProtKB-SubCell"/>
</dbReference>
<comment type="similarity">
    <text evidence="2 14 15">Belongs to the TonB-dependent receptor family.</text>
</comment>
<dbReference type="Proteomes" id="UP000425817">
    <property type="component" value="Chromosome"/>
</dbReference>
<keyword evidence="8" id="KW-0408">Iron</keyword>
<dbReference type="SUPFAM" id="SSF56935">
    <property type="entry name" value="Porins"/>
    <property type="match status" value="1"/>
</dbReference>
<evidence type="ECO:0000313" key="19">
    <source>
        <dbReference type="EMBL" id="QGW83556.1"/>
    </source>
</evidence>
<dbReference type="InterPro" id="IPR000531">
    <property type="entry name" value="Beta-barrel_TonB"/>
</dbReference>
<dbReference type="GO" id="GO:0015344">
    <property type="term" value="F:siderophore uptake transmembrane transporter activity"/>
    <property type="evidence" value="ECO:0007669"/>
    <property type="project" value="TreeGrafter"/>
</dbReference>
<dbReference type="Gene3D" id="2.40.170.20">
    <property type="entry name" value="TonB-dependent receptor, beta-barrel domain"/>
    <property type="match status" value="1"/>
</dbReference>
<dbReference type="Gene3D" id="2.170.130.10">
    <property type="entry name" value="TonB-dependent receptor, plug domain"/>
    <property type="match status" value="1"/>
</dbReference>
<keyword evidence="5" id="KW-0410">Iron transport</keyword>
<protein>
    <submittedName>
        <fullName evidence="19">TonB-dependent siderophore receptor</fullName>
    </submittedName>
</protein>
<dbReference type="FunFam" id="2.170.130.10:FF:000001">
    <property type="entry name" value="Catecholate siderophore TonB-dependent receptor"/>
    <property type="match status" value="1"/>
</dbReference>
<dbReference type="Pfam" id="PF00593">
    <property type="entry name" value="TonB_dep_Rec_b-barrel"/>
    <property type="match status" value="1"/>
</dbReference>
<evidence type="ECO:0000256" key="5">
    <source>
        <dbReference type="ARBA" id="ARBA00022496"/>
    </source>
</evidence>
<dbReference type="Pfam" id="PF07715">
    <property type="entry name" value="Plug"/>
    <property type="match status" value="1"/>
</dbReference>
<dbReference type="GO" id="GO:0015891">
    <property type="term" value="P:siderophore transport"/>
    <property type="evidence" value="ECO:0007669"/>
    <property type="project" value="InterPro"/>
</dbReference>
<evidence type="ECO:0000259" key="18">
    <source>
        <dbReference type="Pfam" id="PF07715"/>
    </source>
</evidence>
<dbReference type="AlphaFoldDB" id="A0A6I6HKW5"/>
<proteinExistence type="inferred from homology"/>
<dbReference type="RefSeq" id="WP_157614953.1">
    <property type="nucleotide sequence ID" value="NZ_CP046622.1"/>
</dbReference>
<evidence type="ECO:0000256" key="3">
    <source>
        <dbReference type="ARBA" id="ARBA00022448"/>
    </source>
</evidence>
<name>A0A6I6HKW5_VARPD</name>
<organism evidence="19 20">
    <name type="scientific">Variovorax paradoxus</name>
    <dbReference type="NCBI Taxonomy" id="34073"/>
    <lineage>
        <taxon>Bacteria</taxon>
        <taxon>Pseudomonadati</taxon>
        <taxon>Pseudomonadota</taxon>
        <taxon>Betaproteobacteria</taxon>
        <taxon>Burkholderiales</taxon>
        <taxon>Comamonadaceae</taxon>
        <taxon>Variovorax</taxon>
    </lineage>
</organism>
<keyword evidence="3 14" id="KW-0813">Transport</keyword>
<keyword evidence="6 14" id="KW-0812">Transmembrane</keyword>
<dbReference type="InterPro" id="IPR012910">
    <property type="entry name" value="Plug_dom"/>
</dbReference>
<evidence type="ECO:0000256" key="7">
    <source>
        <dbReference type="ARBA" id="ARBA00022729"/>
    </source>
</evidence>
<keyword evidence="11 14" id="KW-0472">Membrane</keyword>
<dbReference type="OrthoDB" id="127311at2"/>
<feature type="domain" description="TonB-dependent receptor plug" evidence="18">
    <location>
        <begin position="80"/>
        <end position="183"/>
    </location>
</feature>
<evidence type="ECO:0000256" key="12">
    <source>
        <dbReference type="ARBA" id="ARBA00023170"/>
    </source>
</evidence>
<evidence type="ECO:0000256" key="8">
    <source>
        <dbReference type="ARBA" id="ARBA00023004"/>
    </source>
</evidence>
<dbReference type="InterPro" id="IPR039426">
    <property type="entry name" value="TonB-dep_rcpt-like"/>
</dbReference>
<feature type="chain" id="PRO_5026060505" evidence="16">
    <location>
        <begin position="32"/>
        <end position="732"/>
    </location>
</feature>
<feature type="domain" description="TonB-dependent receptor-like beta-barrel" evidence="17">
    <location>
        <begin position="256"/>
        <end position="702"/>
    </location>
</feature>
<feature type="signal peptide" evidence="16">
    <location>
        <begin position="1"/>
        <end position="31"/>
    </location>
</feature>
<evidence type="ECO:0000256" key="16">
    <source>
        <dbReference type="SAM" id="SignalP"/>
    </source>
</evidence>
<evidence type="ECO:0000256" key="13">
    <source>
        <dbReference type="ARBA" id="ARBA00023237"/>
    </source>
</evidence>
<dbReference type="GO" id="GO:0038023">
    <property type="term" value="F:signaling receptor activity"/>
    <property type="evidence" value="ECO:0007669"/>
    <property type="project" value="InterPro"/>
</dbReference>
<evidence type="ECO:0000256" key="4">
    <source>
        <dbReference type="ARBA" id="ARBA00022452"/>
    </source>
</evidence>
<sequence length="732" mass="80482">MRPLPRQRLLNAALATAFGTAFSLCSVSALAQASGQQRAGDSTLPAITVNADTEESASGRVNGYLAKRSTAGSKTDTPIVETPQSISVITADRMDAIGATNVKDALGYTPGVGISPFGADSRYDWISIRGFDGYAPGFYLDGLPLRNNGTWGLWKTENYGSERIEVLRGPTSVLYGMASPGGVVNIASKLPTAEPLREIQLQYGSDARRQVAGDFSGALDAEGKVLYRITGVVRDAQLPGGSSRDDRTYIAPSITWKPSSDTTFTLLAQYQKNRAGSYTRIRPAAGSLTPTRIGTYIPSDLNAGDPNFDHFNQDQKMIGYQLEHRFNDTFTVRQKLRYGKLEVDYRALQAPSFVPMDPANALSAENYRYLNRGVFGSQESTSSVTMDNQLQADLRSGDWRHKVLVGLDYQRTRIDQYTYSSPFGAPLLDIYAPVYGRTIDIPQPYVNGVSRLAQTGIYLQDQIKWGDRWSLTIGGRYDTAQSTNYSRLDGSTQRISEHKFTKRAGLVYLAPNGLAPYLSYSESFAPIGALDPATRTPFKPESGRQYEAGIRYQPPGGKSLYSAAIFDLRRKNYITYDATFMPKQTGEISVRGLELEATTELMPRLNLTASYAYTPRAIVTASSRAEEIGKQAMSVPRNRLSVWADYRFSNGLKVGAGVRFNGSTRGDAEVVAPAKVPSYTLLDAMIGYDIDRWTLALNLRNLTNKTYVANCAYGYCYLGTQRTAVATATYRW</sequence>
<dbReference type="NCBIfam" id="TIGR01783">
    <property type="entry name" value="TonB-siderophor"/>
    <property type="match status" value="1"/>
</dbReference>
<keyword evidence="12 19" id="KW-0675">Receptor</keyword>
<dbReference type="PANTHER" id="PTHR32552">
    <property type="entry name" value="FERRICHROME IRON RECEPTOR-RELATED"/>
    <property type="match status" value="1"/>
</dbReference>
<gene>
    <name evidence="19" type="ORF">GOQ09_19060</name>
</gene>
<keyword evidence="4 14" id="KW-1134">Transmembrane beta strand</keyword>
<keyword evidence="10 15" id="KW-0798">TonB box</keyword>
<dbReference type="CDD" id="cd01347">
    <property type="entry name" value="ligand_gated_channel"/>
    <property type="match status" value="1"/>
</dbReference>
<keyword evidence="13 14" id="KW-0998">Cell outer membrane</keyword>
<reference evidence="19 20" key="1">
    <citation type="submission" date="2019-12" db="EMBL/GenBank/DDBJ databases">
        <title>Hybrid Genome Assemblies of two High G+C Isolates from Undergraduate Microbiology Courses.</title>
        <authorList>
            <person name="Ne Ville C.J."/>
            <person name="Enright D."/>
            <person name="Hernandez I."/>
            <person name="Dodsworth J."/>
            <person name="Orwin P.M."/>
        </authorList>
    </citation>
    <scope>NUCLEOTIDE SEQUENCE [LARGE SCALE GENOMIC DNA]</scope>
    <source>
        <strain evidence="19 20">CSUSB</strain>
    </source>
</reference>
<dbReference type="InterPro" id="IPR037066">
    <property type="entry name" value="Plug_dom_sf"/>
</dbReference>
<keyword evidence="7 16" id="KW-0732">Signal</keyword>
<evidence type="ECO:0000259" key="17">
    <source>
        <dbReference type="Pfam" id="PF00593"/>
    </source>
</evidence>
<evidence type="ECO:0000256" key="2">
    <source>
        <dbReference type="ARBA" id="ARBA00009810"/>
    </source>
</evidence>
<evidence type="ECO:0000256" key="6">
    <source>
        <dbReference type="ARBA" id="ARBA00022692"/>
    </source>
</evidence>
<evidence type="ECO:0000256" key="15">
    <source>
        <dbReference type="RuleBase" id="RU003357"/>
    </source>
</evidence>
<evidence type="ECO:0000256" key="14">
    <source>
        <dbReference type="PROSITE-ProRule" id="PRU01360"/>
    </source>
</evidence>
<evidence type="ECO:0000256" key="10">
    <source>
        <dbReference type="ARBA" id="ARBA00023077"/>
    </source>
</evidence>
<accession>A0A6I6HKW5</accession>
<keyword evidence="9" id="KW-0406">Ion transport</keyword>